<protein>
    <recommendedName>
        <fullName evidence="3">DUF721 domain-containing protein</fullName>
    </recommendedName>
</protein>
<keyword evidence="2" id="KW-1185">Reference proteome</keyword>
<dbReference type="Proteomes" id="UP001549146">
    <property type="component" value="Unassembled WGS sequence"/>
</dbReference>
<dbReference type="EMBL" id="JBEPMO010000010">
    <property type="protein sequence ID" value="MET3732257.1"/>
    <property type="molecule type" value="Genomic_DNA"/>
</dbReference>
<dbReference type="RefSeq" id="WP_354509312.1">
    <property type="nucleotide sequence ID" value="NZ_JBEPMO010000010.1"/>
</dbReference>
<reference evidence="1 2" key="1">
    <citation type="submission" date="2024-06" db="EMBL/GenBank/DDBJ databases">
        <title>Genomic Encyclopedia of Type Strains, Phase IV (KMG-IV): sequencing the most valuable type-strain genomes for metagenomic binning, comparative biology and taxonomic classification.</title>
        <authorList>
            <person name="Goeker M."/>
        </authorList>
    </citation>
    <scope>NUCLEOTIDE SEQUENCE [LARGE SCALE GENOMIC DNA]</scope>
    <source>
        <strain evidence="1 2">DSM 29388</strain>
    </source>
</reference>
<name>A0ABV2LXJ9_9FLAO</name>
<dbReference type="InterPro" id="IPR007922">
    <property type="entry name" value="DciA-like"/>
</dbReference>
<evidence type="ECO:0000313" key="2">
    <source>
        <dbReference type="Proteomes" id="UP001549146"/>
    </source>
</evidence>
<proteinExistence type="predicted"/>
<evidence type="ECO:0000313" key="1">
    <source>
        <dbReference type="EMBL" id="MET3732257.1"/>
    </source>
</evidence>
<sequence>MRRRDNNQNLGEAIKQMISDLGMEERIFSVQAEEMFQEMMGNYIMGYVERFEVKNRILYIKIKSPELKNELLYGKDKIKAHINEGIGKEYLTEIKFL</sequence>
<gene>
    <name evidence="1" type="ORF">ABID46_001846</name>
</gene>
<organism evidence="1 2">
    <name type="scientific">Moheibacter stercoris</name>
    <dbReference type="NCBI Taxonomy" id="1628251"/>
    <lineage>
        <taxon>Bacteria</taxon>
        <taxon>Pseudomonadati</taxon>
        <taxon>Bacteroidota</taxon>
        <taxon>Flavobacteriia</taxon>
        <taxon>Flavobacteriales</taxon>
        <taxon>Weeksellaceae</taxon>
        <taxon>Moheibacter</taxon>
    </lineage>
</organism>
<comment type="caution">
    <text evidence="1">The sequence shown here is derived from an EMBL/GenBank/DDBJ whole genome shotgun (WGS) entry which is preliminary data.</text>
</comment>
<dbReference type="Pfam" id="PF05258">
    <property type="entry name" value="DciA"/>
    <property type="match status" value="1"/>
</dbReference>
<evidence type="ECO:0008006" key="3">
    <source>
        <dbReference type="Google" id="ProtNLM"/>
    </source>
</evidence>
<accession>A0ABV2LXJ9</accession>